<comment type="caution">
    <text evidence="4">The sequence shown here is derived from an EMBL/GenBank/DDBJ whole genome shotgun (WGS) entry which is preliminary data.</text>
</comment>
<organism evidence="4 5">
    <name type="scientific">Ferroacidibacillus organovorans</name>
    <dbReference type="NCBI Taxonomy" id="1765683"/>
    <lineage>
        <taxon>Bacteria</taxon>
        <taxon>Bacillati</taxon>
        <taxon>Bacillota</taxon>
        <taxon>Bacilli</taxon>
        <taxon>Bacillales</taxon>
        <taxon>Alicyclobacillaceae</taxon>
        <taxon>Ferroacidibacillus</taxon>
    </lineage>
</organism>
<dbReference type="PANTHER" id="PTHR40446">
    <property type="entry name" value="N-ACETYLGLUCOSAMINE-1-PHOSPHODIESTER ALPHA-N-ACETYLGLUCOSAMINIDASE"/>
    <property type="match status" value="1"/>
</dbReference>
<evidence type="ECO:0000256" key="2">
    <source>
        <dbReference type="SAM" id="Phobius"/>
    </source>
</evidence>
<feature type="transmembrane region" description="Helical" evidence="2">
    <location>
        <begin position="53"/>
        <end position="73"/>
    </location>
</feature>
<name>A0A101XNT7_9BACL</name>
<dbReference type="EMBL" id="LPVJ01000070">
    <property type="protein sequence ID" value="KUO94797.1"/>
    <property type="molecule type" value="Genomic_DNA"/>
</dbReference>
<dbReference type="InterPro" id="IPR018711">
    <property type="entry name" value="NAGPA"/>
</dbReference>
<feature type="compositionally biased region" description="Low complexity" evidence="1">
    <location>
        <begin position="25"/>
        <end position="35"/>
    </location>
</feature>
<accession>A0A101XNT7</accession>
<gene>
    <name evidence="4" type="ORF">ATW55_10305</name>
</gene>
<evidence type="ECO:0000313" key="4">
    <source>
        <dbReference type="EMBL" id="KUO94797.1"/>
    </source>
</evidence>
<keyword evidence="2" id="KW-0812">Transmembrane</keyword>
<evidence type="ECO:0000256" key="1">
    <source>
        <dbReference type="SAM" id="MobiDB-lite"/>
    </source>
</evidence>
<feature type="region of interest" description="Disordered" evidence="1">
    <location>
        <begin position="18"/>
        <end position="44"/>
    </location>
</feature>
<keyword evidence="5" id="KW-1185">Reference proteome</keyword>
<dbReference type="PANTHER" id="PTHR40446:SF2">
    <property type="entry name" value="N-ACETYLGLUCOSAMINE-1-PHOSPHODIESTER ALPHA-N-ACETYLGLUCOSAMINIDASE"/>
    <property type="match status" value="1"/>
</dbReference>
<keyword evidence="2" id="KW-0472">Membrane</keyword>
<dbReference type="AlphaFoldDB" id="A0A101XNT7"/>
<protein>
    <recommendedName>
        <fullName evidence="3">Phosphodiester glycosidase domain-containing protein</fullName>
    </recommendedName>
</protein>
<feature type="domain" description="Phosphodiester glycosidase" evidence="3">
    <location>
        <begin position="185"/>
        <end position="373"/>
    </location>
</feature>
<proteinExistence type="predicted"/>
<dbReference type="Proteomes" id="UP000053557">
    <property type="component" value="Unassembled WGS sequence"/>
</dbReference>
<reference evidence="4 5" key="1">
    <citation type="submission" date="2015-12" db="EMBL/GenBank/DDBJ databases">
        <title>Draft genome sequence of Acidibacillus ferrooxidans ITV001, isolated from a chalcopyrite acid mine drainage site in Brazil.</title>
        <authorList>
            <person name="Dall'Agnol H."/>
            <person name="Nancucheo I."/>
            <person name="Johnson B."/>
            <person name="Oliveira R."/>
            <person name="Leite L."/>
            <person name="Pylro V."/>
            <person name="Nunes G.L."/>
            <person name="Tzotzos G."/>
            <person name="Fernandes G.R."/>
            <person name="Dutra J."/>
            <person name="Orellana S.C."/>
            <person name="Oliveira G."/>
        </authorList>
    </citation>
    <scope>NUCLEOTIDE SEQUENCE [LARGE SCALE GENOMIC DNA]</scope>
    <source>
        <strain evidence="5">ITV01</strain>
    </source>
</reference>
<evidence type="ECO:0000259" key="3">
    <source>
        <dbReference type="Pfam" id="PF09992"/>
    </source>
</evidence>
<dbReference type="Pfam" id="PF09992">
    <property type="entry name" value="NAGPA"/>
    <property type="match status" value="1"/>
</dbReference>
<keyword evidence="2" id="KW-1133">Transmembrane helix</keyword>
<evidence type="ECO:0000313" key="5">
    <source>
        <dbReference type="Proteomes" id="UP000053557"/>
    </source>
</evidence>
<sequence length="378" mass="40881">MRIIDFIVFPKETTITELKTHHQQDSQTTQTNTKQEALSRNARMKKKRRLRRFIGWGIATFIVGTIVATNGFYNLRYILAEDLYTSQHRYLAKYLLPGSSLSQIAYQFMHPALVNLFPSGSAQDVSGVPTASQITKSIQVQTLHENGFTAHEITIAHPSWLHLVKTTGGPDGRGLTLRESMNLYHAVAGINAGGFNDPGGDGNGGTPIGLIIINGKLISPASYLAGTNQVMGMTAGGKWFMGAYSTSYMLSQHVKYAIQFGPELIANGKVLVTGTDGWGYAPRTVIGQKANGAIVFYVNDGRWGNGFWDVGASLGQVASILASQGVVNAFNLDGGGSATMMVHFPGKPAQLVNTPDTNNPPYGMRFLPDAFMIIPPRA</sequence>